<name>A0A4P6UI35_9BURK</name>
<dbReference type="Proteomes" id="UP000292939">
    <property type="component" value="Chromosome"/>
</dbReference>
<dbReference type="RefSeq" id="WP_131278872.1">
    <property type="nucleotide sequence ID" value="NZ_CP031395.1"/>
</dbReference>
<gene>
    <name evidence="2" type="ORF">DW355_07310</name>
</gene>
<reference evidence="2 3" key="1">
    <citation type="submission" date="2018-07" db="EMBL/GenBank/DDBJ databases">
        <title>Exploring interactions and the metabolic potential of the ultra-small soil bacteria Hylemonella gracilis.</title>
        <authorList>
            <person name="Tyc O."/>
            <person name="Kulkarni P."/>
            <person name="Gawehns F."/>
            <person name="Hundscheid M."/>
            <person name="Zweers H."/>
            <person name="Garbeva P."/>
        </authorList>
    </citation>
    <scope>NUCLEOTIDE SEQUENCE [LARGE SCALE GENOMIC DNA]</scope>
    <source>
        <strain evidence="2 3">NS1</strain>
    </source>
</reference>
<evidence type="ECO:0000313" key="2">
    <source>
        <dbReference type="EMBL" id="QBK04613.1"/>
    </source>
</evidence>
<dbReference type="AlphaFoldDB" id="A0A4P6UI35"/>
<feature type="transmembrane region" description="Helical" evidence="1">
    <location>
        <begin position="92"/>
        <end position="116"/>
    </location>
</feature>
<proteinExistence type="predicted"/>
<sequence>MSAYVLTPFQPRGRAWRALVLGLMLLLPFAQLGAALHALSHSSHVQTRAMAAQGEDAHGRSETSGGAHVCAGCLAYAHLGAVDLPDLLTPPLLTGLVFGLGVAPLAVELFASVPVLRNRGPPALR</sequence>
<keyword evidence="1" id="KW-0812">Transmembrane</keyword>
<protein>
    <recommendedName>
        <fullName evidence="4">DUF2946 domain-containing protein</fullName>
    </recommendedName>
</protein>
<accession>A0A4P6UI35</accession>
<organism evidence="2 3">
    <name type="scientific">Hylemonella gracilis</name>
    <dbReference type="NCBI Taxonomy" id="80880"/>
    <lineage>
        <taxon>Bacteria</taxon>
        <taxon>Pseudomonadati</taxon>
        <taxon>Pseudomonadota</taxon>
        <taxon>Betaproteobacteria</taxon>
        <taxon>Burkholderiales</taxon>
        <taxon>Comamonadaceae</taxon>
        <taxon>Hylemonella</taxon>
    </lineage>
</organism>
<keyword evidence="1" id="KW-0472">Membrane</keyword>
<keyword evidence="1" id="KW-1133">Transmembrane helix</keyword>
<dbReference type="EMBL" id="CP031395">
    <property type="protein sequence ID" value="QBK04613.1"/>
    <property type="molecule type" value="Genomic_DNA"/>
</dbReference>
<dbReference type="KEGG" id="hgr:DW355_07310"/>
<evidence type="ECO:0008006" key="4">
    <source>
        <dbReference type="Google" id="ProtNLM"/>
    </source>
</evidence>
<evidence type="ECO:0000313" key="3">
    <source>
        <dbReference type="Proteomes" id="UP000292939"/>
    </source>
</evidence>
<evidence type="ECO:0000256" key="1">
    <source>
        <dbReference type="SAM" id="Phobius"/>
    </source>
</evidence>